<evidence type="ECO:0000259" key="13">
    <source>
        <dbReference type="PROSITE" id="PS51850"/>
    </source>
</evidence>
<feature type="domain" description="KARI C-terminal knotted" evidence="14">
    <location>
        <begin position="186"/>
        <end position="336"/>
    </location>
</feature>
<dbReference type="Pfam" id="PF01450">
    <property type="entry name" value="KARI_C"/>
    <property type="match status" value="1"/>
</dbReference>
<evidence type="ECO:0000259" key="14">
    <source>
        <dbReference type="PROSITE" id="PS51851"/>
    </source>
</evidence>
<feature type="binding site" evidence="11">
    <location>
        <position position="47"/>
    </location>
    <ligand>
        <name>NADP(+)</name>
        <dbReference type="ChEBI" id="CHEBI:58349"/>
    </ligand>
</feature>
<dbReference type="InterPro" id="IPR036291">
    <property type="entry name" value="NAD(P)-bd_dom_sf"/>
</dbReference>
<name>A0A937SB19_9GAMM</name>
<evidence type="ECO:0000256" key="9">
    <source>
        <dbReference type="ARBA" id="ARBA00023304"/>
    </source>
</evidence>
<dbReference type="GO" id="GO:0004455">
    <property type="term" value="F:ketol-acid reductoisomerase activity"/>
    <property type="evidence" value="ECO:0007669"/>
    <property type="project" value="UniProtKB-UniRule"/>
</dbReference>
<dbReference type="InterPro" id="IPR013116">
    <property type="entry name" value="KARI_N"/>
</dbReference>
<dbReference type="FunFam" id="3.40.50.720:FF:000023">
    <property type="entry name" value="Ketol-acid reductoisomerase (NADP(+))"/>
    <property type="match status" value="1"/>
</dbReference>
<comment type="catalytic activity">
    <reaction evidence="11">
        <text>(2R,3R)-2,3-dihydroxy-3-methylpentanoate + NADP(+) = (S)-2-ethyl-2-hydroxy-3-oxobutanoate + NADPH + H(+)</text>
        <dbReference type="Rhea" id="RHEA:13493"/>
        <dbReference type="ChEBI" id="CHEBI:15378"/>
        <dbReference type="ChEBI" id="CHEBI:49256"/>
        <dbReference type="ChEBI" id="CHEBI:49258"/>
        <dbReference type="ChEBI" id="CHEBI:57783"/>
        <dbReference type="ChEBI" id="CHEBI:58349"/>
        <dbReference type="EC" id="1.1.1.86"/>
    </reaction>
</comment>
<comment type="catalytic activity">
    <reaction evidence="10 11">
        <text>(2R)-2,3-dihydroxy-3-methylbutanoate + NADP(+) = (2S)-2-acetolactate + NADPH + H(+)</text>
        <dbReference type="Rhea" id="RHEA:22068"/>
        <dbReference type="ChEBI" id="CHEBI:15378"/>
        <dbReference type="ChEBI" id="CHEBI:49072"/>
        <dbReference type="ChEBI" id="CHEBI:57783"/>
        <dbReference type="ChEBI" id="CHEBI:58349"/>
        <dbReference type="ChEBI" id="CHEBI:58476"/>
        <dbReference type="EC" id="1.1.1.86"/>
    </reaction>
</comment>
<dbReference type="Gene3D" id="3.40.50.720">
    <property type="entry name" value="NAD(P)-binding Rossmann-like Domain"/>
    <property type="match status" value="1"/>
</dbReference>
<feature type="binding site" evidence="11">
    <location>
        <position position="133"/>
    </location>
    <ligand>
        <name>NADP(+)</name>
        <dbReference type="ChEBI" id="CHEBI:58349"/>
    </ligand>
</feature>
<dbReference type="NCBIfam" id="NF009940">
    <property type="entry name" value="PRK13403.1"/>
    <property type="match status" value="1"/>
</dbReference>
<feature type="binding site" evidence="11 12">
    <location>
        <position position="255"/>
    </location>
    <ligand>
        <name>substrate</name>
    </ligand>
</feature>
<dbReference type="EC" id="1.1.1.86" evidence="11"/>
<feature type="binding site" evidence="11 12">
    <location>
        <position position="198"/>
    </location>
    <ligand>
        <name>Mg(2+)</name>
        <dbReference type="ChEBI" id="CHEBI:18420"/>
        <label>1</label>
    </ligand>
</feature>
<comment type="function">
    <text evidence="1 11">Involved in the biosynthesis of branched-chain amino acids (BCAA). Catalyzes an alkyl-migration followed by a ketol-acid reduction of (S)-2-acetolactate (S2AL) to yield (R)-2,3-dihydroxy-isovalerate. In the isomerase reaction, S2AL is rearranged via a Mg-dependent methyl migration to produce 3-hydroxy-3-methyl-2-ketobutyrate (HMKB). In the reductase reaction, this 2-ketoacid undergoes a metal-dependent reduction by NADPH to yield (R)-2,3-dihydroxy-isovalerate.</text>
</comment>
<dbReference type="GO" id="GO:0005829">
    <property type="term" value="C:cytosol"/>
    <property type="evidence" value="ECO:0007669"/>
    <property type="project" value="TreeGrafter"/>
</dbReference>
<dbReference type="InterPro" id="IPR014359">
    <property type="entry name" value="KARI_prok"/>
</dbReference>
<dbReference type="Proteomes" id="UP000705230">
    <property type="component" value="Unassembled WGS sequence"/>
</dbReference>
<dbReference type="InterPro" id="IPR008927">
    <property type="entry name" value="6-PGluconate_DH-like_C_sf"/>
</dbReference>
<keyword evidence="7 11" id="KW-0460">Magnesium</keyword>
<keyword evidence="9 11" id="KW-0100">Branched-chain amino acid biosynthesis</keyword>
<feature type="active site" evidence="11">
    <location>
        <position position="107"/>
    </location>
</feature>
<feature type="binding site" evidence="11 12">
    <location>
        <position position="230"/>
    </location>
    <ligand>
        <name>Mg(2+)</name>
        <dbReference type="ChEBI" id="CHEBI:18420"/>
        <label>2</label>
    </ligand>
</feature>
<dbReference type="PROSITE" id="PS51851">
    <property type="entry name" value="KARI_C"/>
    <property type="match status" value="1"/>
</dbReference>
<evidence type="ECO:0000256" key="12">
    <source>
        <dbReference type="PROSITE-ProRule" id="PRU01198"/>
    </source>
</evidence>
<dbReference type="InterPro" id="IPR013023">
    <property type="entry name" value="KARI"/>
</dbReference>
<dbReference type="PANTHER" id="PTHR21371:SF1">
    <property type="entry name" value="KETOL-ACID REDUCTOISOMERASE, MITOCHONDRIAL"/>
    <property type="match status" value="1"/>
</dbReference>
<dbReference type="GO" id="GO:0009099">
    <property type="term" value="P:L-valine biosynthetic process"/>
    <property type="evidence" value="ECO:0007669"/>
    <property type="project" value="UniProtKB-UniRule"/>
</dbReference>
<feature type="binding site" evidence="11 12">
    <location>
        <position position="194"/>
    </location>
    <ligand>
        <name>Mg(2+)</name>
        <dbReference type="ChEBI" id="CHEBI:18420"/>
        <label>1</label>
    </ligand>
</feature>
<feature type="binding site" evidence="11">
    <location>
        <begin position="24"/>
        <end position="27"/>
    </location>
    <ligand>
        <name>NADP(+)</name>
        <dbReference type="ChEBI" id="CHEBI:58349"/>
    </ligand>
</feature>
<comment type="similarity">
    <text evidence="4 11 12">Belongs to the ketol-acid reductoisomerase family.</text>
</comment>
<evidence type="ECO:0000256" key="7">
    <source>
        <dbReference type="ARBA" id="ARBA00022842"/>
    </source>
</evidence>
<dbReference type="Gene3D" id="6.10.240.10">
    <property type="match status" value="1"/>
</dbReference>
<dbReference type="EMBL" id="JADHSG010000007">
    <property type="protein sequence ID" value="MBL6903578.1"/>
    <property type="molecule type" value="Genomic_DNA"/>
</dbReference>
<sequence>MKIYYDDDANIDIVKGMRVAIIGYGSQGHAHANNLNDSGVNVVVGLRSDSNSWNKAEEAGLKVETVENAVSESDLVMILAPDEFQKDIFEKQIQTNLKNGAILAFAHGFNIHFNKIIPDDSTSVIMIAPKGPGHTVRSTYNENGGVPSLIAVFKDAISDKPYTAKDVALSYAKANGGTRAGVLETSFKEETETDLFGEQAVLCGGMTALIKAGYETLVEGGYSPEMAYFECLHETKLIVDLIHEGGIANMHYSISNTAEYGDYVSGPKVITEDTKIAMKGILENIQSGNFANQFLDDCRQSNDGSGGPLMKSNREATKKHSIEAVGSELRSKMKFLNTKKLVDKEIN</sequence>
<evidence type="ECO:0000256" key="11">
    <source>
        <dbReference type="HAMAP-Rule" id="MF_00435"/>
    </source>
</evidence>
<evidence type="ECO:0000256" key="1">
    <source>
        <dbReference type="ARBA" id="ARBA00002172"/>
    </source>
</evidence>
<evidence type="ECO:0000256" key="10">
    <source>
        <dbReference type="ARBA" id="ARBA00049021"/>
    </source>
</evidence>
<keyword evidence="8 11" id="KW-0560">Oxidoreductase</keyword>
<comment type="cofactor">
    <cofactor evidence="11">
        <name>Mg(2+)</name>
        <dbReference type="ChEBI" id="CHEBI:18420"/>
    </cofactor>
    <text evidence="11">Binds 2 magnesium ions per subunit.</text>
</comment>
<dbReference type="GO" id="GO:0050661">
    <property type="term" value="F:NADP binding"/>
    <property type="evidence" value="ECO:0007669"/>
    <property type="project" value="InterPro"/>
</dbReference>
<feature type="binding site" evidence="11">
    <location>
        <position position="52"/>
    </location>
    <ligand>
        <name>NADP(+)</name>
        <dbReference type="ChEBI" id="CHEBI:58349"/>
    </ligand>
</feature>
<feature type="binding site" evidence="11 12">
    <location>
        <position position="194"/>
    </location>
    <ligand>
        <name>Mg(2+)</name>
        <dbReference type="ChEBI" id="CHEBI:18420"/>
        <label>2</label>
    </ligand>
</feature>
<gene>
    <name evidence="11 15" type="primary">ilvC</name>
    <name evidence="15" type="ORF">ISR29_05185</name>
</gene>
<comment type="caution">
    <text evidence="11">Lacks conserved residue(s) required for the propagation of feature annotation.</text>
</comment>
<evidence type="ECO:0000256" key="5">
    <source>
        <dbReference type="ARBA" id="ARBA00022605"/>
    </source>
</evidence>
<evidence type="ECO:0000256" key="3">
    <source>
        <dbReference type="ARBA" id="ARBA00004885"/>
    </source>
</evidence>
<dbReference type="Pfam" id="PF07991">
    <property type="entry name" value="KARI_N"/>
    <property type="match status" value="1"/>
</dbReference>
<evidence type="ECO:0000313" key="16">
    <source>
        <dbReference type="Proteomes" id="UP000705230"/>
    </source>
</evidence>
<evidence type="ECO:0000256" key="2">
    <source>
        <dbReference type="ARBA" id="ARBA00004864"/>
    </source>
</evidence>
<feature type="domain" description="KARI N-terminal Rossmann" evidence="13">
    <location>
        <begin position="1"/>
        <end position="185"/>
    </location>
</feature>
<comment type="caution">
    <text evidence="15">The sequence shown here is derived from an EMBL/GenBank/DDBJ whole genome shotgun (WGS) entry which is preliminary data.</text>
</comment>
<protein>
    <recommendedName>
        <fullName evidence="11">Ketol-acid reductoisomerase (NADP(+))</fullName>
        <shortName evidence="11">KARI</shortName>
        <ecNumber evidence="11">1.1.1.86</ecNumber>
    </recommendedName>
    <alternativeName>
        <fullName evidence="11">Acetohydroxy-acid isomeroreductase</fullName>
        <shortName evidence="11">AHIR</shortName>
    </alternativeName>
    <alternativeName>
        <fullName evidence="11">Alpha-keto-beta-hydroxylacyl reductoisomerase</fullName>
    </alternativeName>
</protein>
<proteinExistence type="inferred from homology"/>
<dbReference type="PANTHER" id="PTHR21371">
    <property type="entry name" value="KETOL-ACID REDUCTOISOMERASE, MITOCHONDRIAL"/>
    <property type="match status" value="1"/>
</dbReference>
<dbReference type="SUPFAM" id="SSF51735">
    <property type="entry name" value="NAD(P)-binding Rossmann-fold domains"/>
    <property type="match status" value="1"/>
</dbReference>
<comment type="pathway">
    <text evidence="2 11">Amino-acid biosynthesis; L-valine biosynthesis; L-valine from pyruvate: step 2/4.</text>
</comment>
<evidence type="ECO:0000313" key="15">
    <source>
        <dbReference type="EMBL" id="MBL6903578.1"/>
    </source>
</evidence>
<evidence type="ECO:0000256" key="8">
    <source>
        <dbReference type="ARBA" id="ARBA00023002"/>
    </source>
</evidence>
<accession>A0A937SB19</accession>
<dbReference type="GO" id="GO:0009097">
    <property type="term" value="P:isoleucine biosynthetic process"/>
    <property type="evidence" value="ECO:0007669"/>
    <property type="project" value="UniProtKB-UniRule"/>
</dbReference>
<comment type="pathway">
    <text evidence="3 11">Amino-acid biosynthesis; L-isoleucine biosynthesis; L-isoleucine from 2-oxobutanoate: step 2/4.</text>
</comment>
<dbReference type="NCBIfam" id="NF004017">
    <property type="entry name" value="PRK05479.1"/>
    <property type="match status" value="1"/>
</dbReference>
<dbReference type="HAMAP" id="MF_00435">
    <property type="entry name" value="IlvC"/>
    <property type="match status" value="1"/>
</dbReference>
<dbReference type="PIRSF" id="PIRSF000116">
    <property type="entry name" value="IlvC_gammaproteo"/>
    <property type="match status" value="1"/>
</dbReference>
<dbReference type="AlphaFoldDB" id="A0A937SB19"/>
<dbReference type="NCBIfam" id="TIGR00465">
    <property type="entry name" value="ilvC"/>
    <property type="match status" value="1"/>
</dbReference>
<evidence type="ECO:0000256" key="4">
    <source>
        <dbReference type="ARBA" id="ARBA00010318"/>
    </source>
</evidence>
<dbReference type="GO" id="GO:0000287">
    <property type="term" value="F:magnesium ion binding"/>
    <property type="evidence" value="ECO:0007669"/>
    <property type="project" value="UniProtKB-UniRule"/>
</dbReference>
<feature type="binding site" evidence="11">
    <location>
        <position position="50"/>
    </location>
    <ligand>
        <name>NADP(+)</name>
        <dbReference type="ChEBI" id="CHEBI:58349"/>
    </ligand>
</feature>
<reference evidence="15" key="1">
    <citation type="submission" date="2020-10" db="EMBL/GenBank/DDBJ databases">
        <title>Microbiome of the Black Sea water column analyzed by genome centric metagenomics.</title>
        <authorList>
            <person name="Cabello-Yeves P.J."/>
            <person name="Callieri C."/>
            <person name="Picazo A."/>
            <person name="Mehrshad M."/>
            <person name="Haro-Moreno J.M."/>
            <person name="Roda-Garcia J."/>
            <person name="Dzembekova N."/>
            <person name="Slabakova V."/>
            <person name="Slabakova N."/>
            <person name="Moncheva S."/>
            <person name="Rodriguez-Valera F."/>
        </authorList>
    </citation>
    <scope>NUCLEOTIDE SEQUENCE</scope>
    <source>
        <strain evidence="15">BS30m-G43</strain>
    </source>
</reference>
<dbReference type="PROSITE" id="PS51850">
    <property type="entry name" value="KARI_N"/>
    <property type="match status" value="1"/>
</dbReference>
<feature type="binding site" evidence="11 12">
    <location>
        <position position="234"/>
    </location>
    <ligand>
        <name>Mg(2+)</name>
        <dbReference type="ChEBI" id="CHEBI:18420"/>
        <label>2</label>
    </ligand>
</feature>
<evidence type="ECO:0000256" key="6">
    <source>
        <dbReference type="ARBA" id="ARBA00022723"/>
    </source>
</evidence>
<keyword evidence="5 11" id="KW-0028">Amino-acid biosynthesis</keyword>
<keyword evidence="6 11" id="KW-0479">Metal-binding</keyword>
<dbReference type="InterPro" id="IPR000506">
    <property type="entry name" value="KARI_C"/>
</dbReference>
<keyword evidence="11" id="KW-0521">NADP</keyword>
<dbReference type="SUPFAM" id="SSF48179">
    <property type="entry name" value="6-phosphogluconate dehydrogenase C-terminal domain-like"/>
    <property type="match status" value="1"/>
</dbReference>
<organism evidence="15 16">
    <name type="scientific">SAR86 cluster bacterium</name>
    <dbReference type="NCBI Taxonomy" id="2030880"/>
    <lineage>
        <taxon>Bacteria</taxon>
        <taxon>Pseudomonadati</taxon>
        <taxon>Pseudomonadota</taxon>
        <taxon>Gammaproteobacteria</taxon>
        <taxon>SAR86 cluster</taxon>
    </lineage>
</organism>